<evidence type="ECO:0000313" key="1">
    <source>
        <dbReference type="EMBL" id="GFD40767.1"/>
    </source>
</evidence>
<feature type="non-terminal residue" evidence="1">
    <location>
        <position position="1"/>
    </location>
</feature>
<organism evidence="1">
    <name type="scientific">Tanacetum cinerariifolium</name>
    <name type="common">Dalmatian daisy</name>
    <name type="synonym">Chrysanthemum cinerariifolium</name>
    <dbReference type="NCBI Taxonomy" id="118510"/>
    <lineage>
        <taxon>Eukaryota</taxon>
        <taxon>Viridiplantae</taxon>
        <taxon>Streptophyta</taxon>
        <taxon>Embryophyta</taxon>
        <taxon>Tracheophyta</taxon>
        <taxon>Spermatophyta</taxon>
        <taxon>Magnoliopsida</taxon>
        <taxon>eudicotyledons</taxon>
        <taxon>Gunneridae</taxon>
        <taxon>Pentapetalae</taxon>
        <taxon>asterids</taxon>
        <taxon>campanulids</taxon>
        <taxon>Asterales</taxon>
        <taxon>Asteraceae</taxon>
        <taxon>Asteroideae</taxon>
        <taxon>Anthemideae</taxon>
        <taxon>Anthemidinae</taxon>
        <taxon>Tanacetum</taxon>
    </lineage>
</organism>
<feature type="non-terminal residue" evidence="1">
    <location>
        <position position="66"/>
    </location>
</feature>
<reference evidence="1" key="1">
    <citation type="journal article" date="2019" name="Sci. Rep.">
        <title>Draft genome of Tanacetum cinerariifolium, the natural source of mosquito coil.</title>
        <authorList>
            <person name="Yamashiro T."/>
            <person name="Shiraishi A."/>
            <person name="Satake H."/>
            <person name="Nakayama K."/>
        </authorList>
    </citation>
    <scope>NUCLEOTIDE SEQUENCE</scope>
</reference>
<dbReference type="AlphaFoldDB" id="A0A699W0C8"/>
<comment type="caution">
    <text evidence="1">The sequence shown here is derived from an EMBL/GenBank/DDBJ whole genome shotgun (WGS) entry which is preliminary data.</text>
</comment>
<protein>
    <submittedName>
        <fullName evidence="1">Uncharacterized protein</fullName>
    </submittedName>
</protein>
<dbReference type="EMBL" id="BKCJ011539304">
    <property type="protein sequence ID" value="GFD40767.1"/>
    <property type="molecule type" value="Genomic_DNA"/>
</dbReference>
<accession>A0A699W0C8</accession>
<proteinExistence type="predicted"/>
<sequence length="66" mass="7362">DPAEAVPAIAPTTVEEVNTRFVVLAELYEHDIQDFHALLEGHEAGDERYAERVDISARAVKERETA</sequence>
<name>A0A699W0C8_TANCI</name>
<gene>
    <name evidence="1" type="ORF">Tci_912736</name>
</gene>